<evidence type="ECO:0000313" key="8">
    <source>
        <dbReference type="Proteomes" id="UP000229730"/>
    </source>
</evidence>
<comment type="similarity">
    <text evidence="1">Belongs to the N(4)/N(6)-methyltransferase family.</text>
</comment>
<protein>
    <recommendedName>
        <fullName evidence="2">site-specific DNA-methyltransferase (adenine-specific)</fullName>
        <ecNumber evidence="2">2.1.1.72</ecNumber>
    </recommendedName>
</protein>
<accession>A0A2G4YWL8</accession>
<dbReference type="InterPro" id="IPR023095">
    <property type="entry name" value="Ade_MeTrfase_dom_2"/>
</dbReference>
<dbReference type="PIRSF" id="PIRSF000398">
    <property type="entry name" value="M_m6A_EcoRV"/>
    <property type="match status" value="1"/>
</dbReference>
<dbReference type="GO" id="GO:0006298">
    <property type="term" value="P:mismatch repair"/>
    <property type="evidence" value="ECO:0007669"/>
    <property type="project" value="TreeGrafter"/>
</dbReference>
<evidence type="ECO:0000256" key="4">
    <source>
        <dbReference type="ARBA" id="ARBA00022679"/>
    </source>
</evidence>
<keyword evidence="4 7" id="KW-0808">Transferase</keyword>
<dbReference type="AlphaFoldDB" id="A0A2G4YWL8"/>
<gene>
    <name evidence="7" type="ORF">CRD36_00265</name>
</gene>
<sequence>MSKFYTPLRYPGGKGRLTNYIAQVMKLNDLQGGSYIEPYAGGAGIAIELLVTQQVSHIHLNDLNGAIYAFWHSVLHQPDELCSLISDTQVNMENWFLQKEIIENPSNYSILELGFATFFLNRTNRSGIIFNGGVIGGKQQTGNWKIDARFNKPGLIGRIKEIQKLTHRISLTQLDASDFVSILLPTMPKKSLVYFDPPYFVKGQGLYQNHYNPDDHKKIAGLIQSGIKQTWLVSYDNAPEICKLYKKRRQLEFSLNYSAQLKYKGTEVMIFKDKMTIPDQKSPLNVAA</sequence>
<keyword evidence="5" id="KW-0949">S-adenosyl-L-methionine</keyword>
<dbReference type="SUPFAM" id="SSF53335">
    <property type="entry name" value="S-adenosyl-L-methionine-dependent methyltransferases"/>
    <property type="match status" value="1"/>
</dbReference>
<dbReference type="Gene3D" id="1.10.1020.10">
    <property type="entry name" value="Adenine-specific Methyltransferase, Domain 2"/>
    <property type="match status" value="1"/>
</dbReference>
<dbReference type="PRINTS" id="PR00505">
    <property type="entry name" value="D12N6MTFRASE"/>
</dbReference>
<evidence type="ECO:0000256" key="1">
    <source>
        <dbReference type="ARBA" id="ARBA00006594"/>
    </source>
</evidence>
<dbReference type="Proteomes" id="UP000229730">
    <property type="component" value="Unassembled WGS sequence"/>
</dbReference>
<comment type="caution">
    <text evidence="7">The sequence shown here is derived from an EMBL/GenBank/DDBJ whole genome shotgun (WGS) entry which is preliminary data.</text>
</comment>
<dbReference type="GO" id="GO:0009007">
    <property type="term" value="F:site-specific DNA-methyltransferase (adenine-specific) activity"/>
    <property type="evidence" value="ECO:0007669"/>
    <property type="project" value="UniProtKB-EC"/>
</dbReference>
<keyword evidence="3 7" id="KW-0489">Methyltransferase</keyword>
<dbReference type="InterPro" id="IPR012263">
    <property type="entry name" value="M_m6A_EcoRV"/>
</dbReference>
<dbReference type="EMBL" id="PDEM01000005">
    <property type="protein sequence ID" value="PHZ86734.1"/>
    <property type="molecule type" value="Genomic_DNA"/>
</dbReference>
<comment type="catalytic activity">
    <reaction evidence="6">
        <text>a 2'-deoxyadenosine in DNA + S-adenosyl-L-methionine = an N(6)-methyl-2'-deoxyadenosine in DNA + S-adenosyl-L-homocysteine + H(+)</text>
        <dbReference type="Rhea" id="RHEA:15197"/>
        <dbReference type="Rhea" id="RHEA-COMP:12418"/>
        <dbReference type="Rhea" id="RHEA-COMP:12419"/>
        <dbReference type="ChEBI" id="CHEBI:15378"/>
        <dbReference type="ChEBI" id="CHEBI:57856"/>
        <dbReference type="ChEBI" id="CHEBI:59789"/>
        <dbReference type="ChEBI" id="CHEBI:90615"/>
        <dbReference type="ChEBI" id="CHEBI:90616"/>
        <dbReference type="EC" id="2.1.1.72"/>
    </reaction>
</comment>
<evidence type="ECO:0000313" key="7">
    <source>
        <dbReference type="EMBL" id="PHZ86734.1"/>
    </source>
</evidence>
<keyword evidence="8" id="KW-1185">Reference proteome</keyword>
<evidence type="ECO:0000256" key="5">
    <source>
        <dbReference type="ARBA" id="ARBA00022691"/>
    </source>
</evidence>
<dbReference type="PANTHER" id="PTHR30481:SF2">
    <property type="entry name" value="SITE-SPECIFIC DNA-METHYLTRANSFERASE (ADENINE-SPECIFIC)"/>
    <property type="match status" value="1"/>
</dbReference>
<dbReference type="InterPro" id="IPR029063">
    <property type="entry name" value="SAM-dependent_MTases_sf"/>
</dbReference>
<evidence type="ECO:0000256" key="3">
    <source>
        <dbReference type="ARBA" id="ARBA00022603"/>
    </source>
</evidence>
<dbReference type="GO" id="GO:0043565">
    <property type="term" value="F:sequence-specific DNA binding"/>
    <property type="evidence" value="ECO:0007669"/>
    <property type="project" value="TreeGrafter"/>
</dbReference>
<dbReference type="InterPro" id="IPR012327">
    <property type="entry name" value="MeTrfase_D12"/>
</dbReference>
<dbReference type="PANTHER" id="PTHR30481">
    <property type="entry name" value="DNA ADENINE METHYLASE"/>
    <property type="match status" value="1"/>
</dbReference>
<dbReference type="Gene3D" id="3.40.50.150">
    <property type="entry name" value="Vaccinia Virus protein VP39"/>
    <property type="match status" value="1"/>
</dbReference>
<dbReference type="GO" id="GO:1904047">
    <property type="term" value="F:S-adenosyl-L-methionine binding"/>
    <property type="evidence" value="ECO:0007669"/>
    <property type="project" value="TreeGrafter"/>
</dbReference>
<dbReference type="OrthoDB" id="9805629at2"/>
<dbReference type="Pfam" id="PF02086">
    <property type="entry name" value="MethyltransfD12"/>
    <property type="match status" value="1"/>
</dbReference>
<dbReference type="EC" id="2.1.1.72" evidence="2"/>
<proteinExistence type="inferred from homology"/>
<reference evidence="7 8" key="1">
    <citation type="submission" date="2017-10" db="EMBL/GenBank/DDBJ databases">
        <title>Frigbacter circumglobatus gen. nov. sp. nov., isolated from sediment cultured in situ.</title>
        <authorList>
            <person name="Zhao Z."/>
        </authorList>
    </citation>
    <scope>NUCLEOTIDE SEQUENCE [LARGE SCALE GENOMIC DNA]</scope>
    <source>
        <strain evidence="7 8">ZYL</strain>
    </source>
</reference>
<dbReference type="InParanoid" id="A0A2G4YWL8"/>
<dbReference type="GO" id="GO:0032259">
    <property type="term" value="P:methylation"/>
    <property type="evidence" value="ECO:0007669"/>
    <property type="project" value="UniProtKB-KW"/>
</dbReference>
<evidence type="ECO:0000256" key="2">
    <source>
        <dbReference type="ARBA" id="ARBA00011900"/>
    </source>
</evidence>
<evidence type="ECO:0000256" key="6">
    <source>
        <dbReference type="ARBA" id="ARBA00047942"/>
    </source>
</evidence>
<name>A0A2G4YWL8_9PROT</name>
<dbReference type="GO" id="GO:0009307">
    <property type="term" value="P:DNA restriction-modification system"/>
    <property type="evidence" value="ECO:0007669"/>
    <property type="project" value="InterPro"/>
</dbReference>
<organism evidence="7 8">
    <name type="scientific">Paremcibacter congregatus</name>
    <dbReference type="NCBI Taxonomy" id="2043170"/>
    <lineage>
        <taxon>Bacteria</taxon>
        <taxon>Pseudomonadati</taxon>
        <taxon>Pseudomonadota</taxon>
        <taxon>Alphaproteobacteria</taxon>
        <taxon>Emcibacterales</taxon>
        <taxon>Emcibacteraceae</taxon>
        <taxon>Paremcibacter</taxon>
    </lineage>
</organism>